<gene>
    <name evidence="2" type="ORF">PECUL_23A018388</name>
</gene>
<name>A0AAD1RAN0_PELCU</name>
<protein>
    <submittedName>
        <fullName evidence="2">cGMP-dependent 3,5 -cyclic phosphodiesterase</fullName>
    </submittedName>
</protein>
<feature type="compositionally biased region" description="Basic residues" evidence="1">
    <location>
        <begin position="302"/>
        <end position="316"/>
    </location>
</feature>
<evidence type="ECO:0000313" key="2">
    <source>
        <dbReference type="EMBL" id="CAH2225906.1"/>
    </source>
</evidence>
<dbReference type="Proteomes" id="UP001295444">
    <property type="component" value="Chromosome 01"/>
</dbReference>
<feature type="region of interest" description="Disordered" evidence="1">
    <location>
        <begin position="290"/>
        <end position="353"/>
    </location>
</feature>
<feature type="compositionally biased region" description="Polar residues" evidence="1">
    <location>
        <begin position="238"/>
        <end position="249"/>
    </location>
</feature>
<reference evidence="2" key="1">
    <citation type="submission" date="2022-03" db="EMBL/GenBank/DDBJ databases">
        <authorList>
            <person name="Alioto T."/>
            <person name="Alioto T."/>
            <person name="Gomez Garrido J."/>
        </authorList>
    </citation>
    <scope>NUCLEOTIDE SEQUENCE</scope>
</reference>
<feature type="compositionally biased region" description="Polar residues" evidence="1">
    <location>
        <begin position="168"/>
        <end position="213"/>
    </location>
</feature>
<accession>A0AAD1RAN0</accession>
<dbReference type="EMBL" id="OW240912">
    <property type="protein sequence ID" value="CAH2225906.1"/>
    <property type="molecule type" value="Genomic_DNA"/>
</dbReference>
<feature type="region of interest" description="Disordered" evidence="1">
    <location>
        <begin position="238"/>
        <end position="267"/>
    </location>
</feature>
<evidence type="ECO:0000313" key="3">
    <source>
        <dbReference type="Proteomes" id="UP001295444"/>
    </source>
</evidence>
<keyword evidence="3" id="KW-1185">Reference proteome</keyword>
<feature type="compositionally biased region" description="Basic and acidic residues" evidence="1">
    <location>
        <begin position="320"/>
        <end position="333"/>
    </location>
</feature>
<feature type="compositionally biased region" description="Basic and acidic residues" evidence="1">
    <location>
        <begin position="340"/>
        <end position="353"/>
    </location>
</feature>
<proteinExistence type="predicted"/>
<feature type="region of interest" description="Disordered" evidence="1">
    <location>
        <begin position="168"/>
        <end position="214"/>
    </location>
</feature>
<evidence type="ECO:0000256" key="1">
    <source>
        <dbReference type="SAM" id="MobiDB-lite"/>
    </source>
</evidence>
<sequence>MLSDPNAIYIEIDISQPRIEVESPLRLGNQSSLFLTLHSTKHWQIERLGRASEAGGVDTSALTLRELSVGGSLDAVLLQKRIECSGLTPSELLGQQMSSLAAPLPPDKQVLILPLVDQDSGRVLAVILMHCSPLNDADEQNLRTLEKHILVACKRVLAIQKLQPWTQVSVPSGSSENFSPRPQSVQKPQPWSQVSLSTGSPENSLQKPETLQNEGYDELDRKILQLCVFGRLAPAGTAGTTGNVQSSALPSGALPSDTGEPSGSLIRHDTSGFARVQSYLAMTCKTQLPLYGRGETDPARQRGNKHITHSTRRPTSLHKLISEKRPFGDEDSKCWGVMDSSRDSRQRSVSDPS</sequence>
<dbReference type="AlphaFoldDB" id="A0AAD1RAN0"/>
<organism evidence="2 3">
    <name type="scientific">Pelobates cultripes</name>
    <name type="common">Western spadefoot toad</name>
    <dbReference type="NCBI Taxonomy" id="61616"/>
    <lineage>
        <taxon>Eukaryota</taxon>
        <taxon>Metazoa</taxon>
        <taxon>Chordata</taxon>
        <taxon>Craniata</taxon>
        <taxon>Vertebrata</taxon>
        <taxon>Euteleostomi</taxon>
        <taxon>Amphibia</taxon>
        <taxon>Batrachia</taxon>
        <taxon>Anura</taxon>
        <taxon>Pelobatoidea</taxon>
        <taxon>Pelobatidae</taxon>
        <taxon>Pelobates</taxon>
    </lineage>
</organism>